<dbReference type="WBParaSite" id="Pan_g5449.t1">
    <property type="protein sequence ID" value="Pan_g5449.t1"/>
    <property type="gene ID" value="Pan_g5449"/>
</dbReference>
<protein>
    <submittedName>
        <fullName evidence="2">Structural protein</fullName>
    </submittedName>
</protein>
<sequence length="179" mass="21203">MSLNNLRTQFLNTLETIFSYTGDVRYLNSLPFMSATYEYFRKRHFNNVKDFTVEEEAQLKQKLPTVYTKLGKDYGLSYYIECLQPKDVFDYARYRSGCQFLIDDVGKFVPDGPEKDENIEELIDSFEATKYLLEKGGSDDEYYEYPEEPAPEHLGVPETHDWWKPIELIYDNSKYQQNN</sequence>
<organism evidence="1 2">
    <name type="scientific">Panagrellus redivivus</name>
    <name type="common">Microworm</name>
    <dbReference type="NCBI Taxonomy" id="6233"/>
    <lineage>
        <taxon>Eukaryota</taxon>
        <taxon>Metazoa</taxon>
        <taxon>Ecdysozoa</taxon>
        <taxon>Nematoda</taxon>
        <taxon>Chromadorea</taxon>
        <taxon>Rhabditida</taxon>
        <taxon>Tylenchina</taxon>
        <taxon>Panagrolaimomorpha</taxon>
        <taxon>Panagrolaimoidea</taxon>
        <taxon>Panagrolaimidae</taxon>
        <taxon>Panagrellus</taxon>
    </lineage>
</organism>
<evidence type="ECO:0000313" key="1">
    <source>
        <dbReference type="Proteomes" id="UP000492821"/>
    </source>
</evidence>
<accession>A0A7E4W1Q1</accession>
<reference evidence="2" key="2">
    <citation type="submission" date="2020-10" db="UniProtKB">
        <authorList>
            <consortium name="WormBaseParasite"/>
        </authorList>
    </citation>
    <scope>IDENTIFICATION</scope>
</reference>
<dbReference type="Proteomes" id="UP000492821">
    <property type="component" value="Unassembled WGS sequence"/>
</dbReference>
<evidence type="ECO:0000313" key="2">
    <source>
        <dbReference type="WBParaSite" id="Pan_g5449.t1"/>
    </source>
</evidence>
<proteinExistence type="predicted"/>
<name>A0A7E4W1Q1_PANRE</name>
<reference evidence="1" key="1">
    <citation type="journal article" date="2013" name="Genetics">
        <title>The draft genome and transcriptome of Panagrellus redivivus are shaped by the harsh demands of a free-living lifestyle.</title>
        <authorList>
            <person name="Srinivasan J."/>
            <person name="Dillman A.R."/>
            <person name="Macchietto M.G."/>
            <person name="Heikkinen L."/>
            <person name="Lakso M."/>
            <person name="Fracchia K.M."/>
            <person name="Antoshechkin I."/>
            <person name="Mortazavi A."/>
            <person name="Wong G."/>
            <person name="Sternberg P.W."/>
        </authorList>
    </citation>
    <scope>NUCLEOTIDE SEQUENCE [LARGE SCALE GENOMIC DNA]</scope>
    <source>
        <strain evidence="1">MT8872</strain>
    </source>
</reference>
<keyword evidence="1" id="KW-1185">Reference proteome</keyword>
<dbReference type="AlphaFoldDB" id="A0A7E4W1Q1"/>